<feature type="region of interest" description="Disordered" evidence="11">
    <location>
        <begin position="1537"/>
        <end position="1557"/>
    </location>
</feature>
<dbReference type="Pfam" id="PF00999">
    <property type="entry name" value="Na_H_Exchanger"/>
    <property type="match status" value="1"/>
</dbReference>
<evidence type="ECO:0000256" key="6">
    <source>
        <dbReference type="ARBA" id="ARBA00023065"/>
    </source>
</evidence>
<evidence type="ECO:0000313" key="14">
    <source>
        <dbReference type="EMBL" id="KAK9866895.1"/>
    </source>
</evidence>
<keyword evidence="3 12" id="KW-0812">Transmembrane</keyword>
<keyword evidence="15" id="KW-1185">Reference proteome</keyword>
<protein>
    <recommendedName>
        <fullName evidence="13">Cation/H+ exchanger transmembrane domain-containing protein</fullName>
    </recommendedName>
</protein>
<feature type="compositionally biased region" description="Gly residues" evidence="11">
    <location>
        <begin position="1440"/>
        <end position="1451"/>
    </location>
</feature>
<evidence type="ECO:0000256" key="3">
    <source>
        <dbReference type="ARBA" id="ARBA00022692"/>
    </source>
</evidence>
<evidence type="ECO:0000313" key="15">
    <source>
        <dbReference type="Proteomes" id="UP001485043"/>
    </source>
</evidence>
<dbReference type="GO" id="GO:0015386">
    <property type="term" value="F:potassium:proton antiporter activity"/>
    <property type="evidence" value="ECO:0007669"/>
    <property type="project" value="TreeGrafter"/>
</dbReference>
<evidence type="ECO:0000256" key="4">
    <source>
        <dbReference type="ARBA" id="ARBA00022989"/>
    </source>
</evidence>
<keyword evidence="4 12" id="KW-1133">Transmembrane helix</keyword>
<comment type="catalytic activity">
    <reaction evidence="10">
        <text>K(+)(in) + H(+)(out) = K(+)(out) + H(+)(in)</text>
        <dbReference type="Rhea" id="RHEA:29467"/>
        <dbReference type="ChEBI" id="CHEBI:15378"/>
        <dbReference type="ChEBI" id="CHEBI:29103"/>
    </reaction>
</comment>
<feature type="transmembrane region" description="Helical" evidence="12">
    <location>
        <begin position="95"/>
        <end position="117"/>
    </location>
</feature>
<evidence type="ECO:0000256" key="12">
    <source>
        <dbReference type="SAM" id="Phobius"/>
    </source>
</evidence>
<feature type="compositionally biased region" description="Polar residues" evidence="11">
    <location>
        <begin position="547"/>
        <end position="562"/>
    </location>
</feature>
<feature type="region of interest" description="Disordered" evidence="11">
    <location>
        <begin position="1422"/>
        <end position="1497"/>
    </location>
</feature>
<evidence type="ECO:0000256" key="11">
    <source>
        <dbReference type="SAM" id="MobiDB-lite"/>
    </source>
</evidence>
<proteinExistence type="predicted"/>
<feature type="transmembrane region" description="Helical" evidence="12">
    <location>
        <begin position="237"/>
        <end position="263"/>
    </location>
</feature>
<comment type="caution">
    <text evidence="14">The sequence shown here is derived from an EMBL/GenBank/DDBJ whole genome shotgun (WGS) entry which is preliminary data.</text>
</comment>
<evidence type="ECO:0000256" key="8">
    <source>
        <dbReference type="ARBA" id="ARBA00023201"/>
    </source>
</evidence>
<feature type="transmembrane region" description="Helical" evidence="12">
    <location>
        <begin position="38"/>
        <end position="63"/>
    </location>
</feature>
<name>A0AAW1TD68_9CHLO</name>
<evidence type="ECO:0000256" key="2">
    <source>
        <dbReference type="ARBA" id="ARBA00022448"/>
    </source>
</evidence>
<comment type="subcellular location">
    <subcellularLocation>
        <location evidence="1">Membrane</location>
        <topology evidence="1">Multi-pass membrane protein</topology>
    </subcellularLocation>
</comment>
<keyword evidence="6" id="KW-0406">Ion transport</keyword>
<evidence type="ECO:0000256" key="5">
    <source>
        <dbReference type="ARBA" id="ARBA00023053"/>
    </source>
</evidence>
<dbReference type="EMBL" id="JALJOV010000125">
    <property type="protein sequence ID" value="KAK9866895.1"/>
    <property type="molecule type" value="Genomic_DNA"/>
</dbReference>
<evidence type="ECO:0000256" key="1">
    <source>
        <dbReference type="ARBA" id="ARBA00004141"/>
    </source>
</evidence>
<evidence type="ECO:0000259" key="13">
    <source>
        <dbReference type="Pfam" id="PF00999"/>
    </source>
</evidence>
<evidence type="ECO:0000256" key="9">
    <source>
        <dbReference type="ARBA" id="ARBA00047524"/>
    </source>
</evidence>
<evidence type="ECO:0000256" key="10">
    <source>
        <dbReference type="ARBA" id="ARBA00047912"/>
    </source>
</evidence>
<feature type="compositionally biased region" description="Low complexity" evidence="11">
    <location>
        <begin position="1541"/>
        <end position="1557"/>
    </location>
</feature>
<reference evidence="14 15" key="1">
    <citation type="journal article" date="2024" name="Nat. Commun.">
        <title>Phylogenomics reveals the evolutionary origins of lichenization in chlorophyte algae.</title>
        <authorList>
            <person name="Puginier C."/>
            <person name="Libourel C."/>
            <person name="Otte J."/>
            <person name="Skaloud P."/>
            <person name="Haon M."/>
            <person name="Grisel S."/>
            <person name="Petersen M."/>
            <person name="Berrin J.G."/>
            <person name="Delaux P.M."/>
            <person name="Dal Grande F."/>
            <person name="Keller J."/>
        </authorList>
    </citation>
    <scope>NUCLEOTIDE SEQUENCE [LARGE SCALE GENOMIC DNA]</scope>
    <source>
        <strain evidence="14 15">SAG 2523</strain>
    </source>
</reference>
<keyword evidence="5" id="KW-0915">Sodium</keyword>
<dbReference type="Proteomes" id="UP001485043">
    <property type="component" value="Unassembled WGS sequence"/>
</dbReference>
<dbReference type="GO" id="GO:0098719">
    <property type="term" value="P:sodium ion import across plasma membrane"/>
    <property type="evidence" value="ECO:0007669"/>
    <property type="project" value="TreeGrafter"/>
</dbReference>
<feature type="compositionally biased region" description="Basic and acidic residues" evidence="11">
    <location>
        <begin position="566"/>
        <end position="577"/>
    </location>
</feature>
<feature type="region of interest" description="Disordered" evidence="11">
    <location>
        <begin position="1259"/>
        <end position="1279"/>
    </location>
</feature>
<accession>A0AAW1TD68</accession>
<feature type="transmembrane region" description="Helical" evidence="12">
    <location>
        <begin position="335"/>
        <end position="356"/>
    </location>
</feature>
<feature type="domain" description="Cation/H+ exchanger transmembrane" evidence="13">
    <location>
        <begin position="91"/>
        <end position="477"/>
    </location>
</feature>
<feature type="transmembrane region" description="Helical" evidence="12">
    <location>
        <begin position="124"/>
        <end position="147"/>
    </location>
</feature>
<evidence type="ECO:0000256" key="7">
    <source>
        <dbReference type="ARBA" id="ARBA00023136"/>
    </source>
</evidence>
<keyword evidence="7 12" id="KW-0472">Membrane</keyword>
<keyword evidence="8" id="KW-0739">Sodium transport</keyword>
<feature type="region of interest" description="Disordered" evidence="11">
    <location>
        <begin position="619"/>
        <end position="785"/>
    </location>
</feature>
<organism evidence="14 15">
    <name type="scientific">Apatococcus fuscideae</name>
    <dbReference type="NCBI Taxonomy" id="2026836"/>
    <lineage>
        <taxon>Eukaryota</taxon>
        <taxon>Viridiplantae</taxon>
        <taxon>Chlorophyta</taxon>
        <taxon>core chlorophytes</taxon>
        <taxon>Trebouxiophyceae</taxon>
        <taxon>Chlorellales</taxon>
        <taxon>Chlorellaceae</taxon>
        <taxon>Apatococcus</taxon>
    </lineage>
</organism>
<gene>
    <name evidence="14" type="ORF">WJX84_006646</name>
</gene>
<comment type="catalytic activity">
    <reaction evidence="9">
        <text>Na(+)(in) + H(+)(out) = Na(+)(out) + H(+)(in)</text>
        <dbReference type="Rhea" id="RHEA:29419"/>
        <dbReference type="ChEBI" id="CHEBI:15378"/>
        <dbReference type="ChEBI" id="CHEBI:29101"/>
    </reaction>
</comment>
<feature type="compositionally biased region" description="Low complexity" evidence="11">
    <location>
        <begin position="736"/>
        <end position="768"/>
    </location>
</feature>
<dbReference type="Gene3D" id="6.10.140.1330">
    <property type="match status" value="1"/>
</dbReference>
<feature type="region of interest" description="Disordered" evidence="11">
    <location>
        <begin position="542"/>
        <end position="581"/>
    </location>
</feature>
<feature type="region of interest" description="Disordered" evidence="11">
    <location>
        <begin position="1383"/>
        <end position="1404"/>
    </location>
</feature>
<keyword evidence="2" id="KW-0813">Transport</keyword>
<dbReference type="InterPro" id="IPR018422">
    <property type="entry name" value="Cation/H_exchanger_CPA1"/>
</dbReference>
<feature type="transmembrane region" description="Helical" evidence="12">
    <location>
        <begin position="420"/>
        <end position="440"/>
    </location>
</feature>
<dbReference type="InterPro" id="IPR006153">
    <property type="entry name" value="Cation/H_exchanger_TM"/>
</dbReference>
<feature type="transmembrane region" description="Helical" evidence="12">
    <location>
        <begin position="284"/>
        <end position="309"/>
    </location>
</feature>
<dbReference type="PANTHER" id="PTHR10110:SF197">
    <property type="entry name" value="SODIUM_HYDROGEN EXCHANGER"/>
    <property type="match status" value="1"/>
</dbReference>
<dbReference type="GO" id="GO:0015385">
    <property type="term" value="F:sodium:proton antiporter activity"/>
    <property type="evidence" value="ECO:0007669"/>
    <property type="project" value="InterPro"/>
</dbReference>
<sequence>MHFSSEHPDLCRNATYDNPVQDPGNFNWCVIPNSGEDAILFAGIAVAASCVVFGRFSTLFVLFLGGMYEVICLIFNLGRVTNALALWLGAEPAELLFYVFLPPLLLESAVRINFYLFKKMAAAIFTYAFLLVIISTLAMIPIMLYIFNLRNLGWMWQDAGLFAAMVASTDAVAVAALLKKGGGPEDIVTLMEGESLLNDATAISLFQVFFTMVKNLHPSANLGIEEPGGILKELASVAGQILWLAVGGAVVGYIGGIVMRVCMRFMRLHGSSPDRELALSLAGAYLTFYIANAPLGASGVIATVVFGLYGNATAAWGMTAKMVELGTFGDFWDTIGLIVNGNIFFFSGASAINFFWRSTEELGGAALRQGFLAIWATFWRLPLIYLAIFVVRGISVAALAPLLRLSGTHLSRGGQILSTLAALRGGISLILAQTLVLGFNSVQQDRVVVSQIGLWTAGIVLLTLLINAPLIRPCLSWLGLDHVPSTQANIRAKAIQALLTYSDRAIHDLQRDDHEMLRGVDWSNVTSYVDCREQLAHLLPDEPDMSDLQSKLSETSTLPPFTSSSDQRRSHDDDSAPDHSLNTWSAQMATRMLGSVPRRMSQGFKRKHSDKLHTSFEIQQPLLQQQSRIDEDAEAEGDPSDEDAGDISVIIDQSEPDTQARPATGESIDIRKQGSHISWDQDVPFCSTQRNSDEDLPDDIPAVRPSMEARRRSSENDSGGQLQHRDPMQAYSGLEAASSRSPSPARGQRPSGPSASQPASHPAAQQFPFIPPAPVPSGMGAQELPASMPAGMARRTKSTVLQRAMSSLWSWQKQHSSREQEEAEHLYAALTKDQLAEAAKEARIRLLTGIKRHVHAKRAEGLLSSEGLLRLDEACDHALDSPDKPIDVYAAVRRETAETRLVKACAALLFKMRRFSLRSRRWRYQSFWQFILRRPLAFLGGFLSSTLSHRMLESLEIAMEYWLALRWSPQSVWTLDPSHHSPLLAEVQTEIEQVFRFIVRREIEAPARFQAVQTYRATMAILKQLSNFVEQLFDSGMIDESEMEQLLAPIDKKTRRLEGQGPSWKIPVISEQLRKTPFFQHLSPGLFERILVEGRVARYSKGDIVWTPASIGQSIRDAPSQATGSDTAFGGVIVIISGLIKTTSRPFSSRAKQQDHFFGSGGILGLPSALTGVLLPEAGPATAVGNALQTGPVTFHIPQALVDALRSEAAEGNQELQQLELDLFRVAALYTVDRMAGSVANAVRAHVEQVIAGDAQRRPSLSRLSSRKLRPQARGAGNQAEDIRLHGRALVEAAFSETNLSRRSLCAPMLRQSQDEPLLARLSTGSAGTVPEEVSAVEEEIQHLADEVVTALKIGLRAAHLIRLEPLEAHPQHSSLVLLHGTLRATPGPPEAEKPPQKPPQQLSRLSARERLTNMFNTEGMVQAGAPGNQQDESSSAPGGSSGEASAGGGESSAWKGRNRGGGAGGKQEEGRSQAMNGRPKPGQGARAAPTRPAPLQQHKAPCVLPWLWDFALDRRPNVQRPPAVVLRAGPSGATIVACPSSSDASDDAQTSSADEQ</sequence>
<dbReference type="PANTHER" id="PTHR10110">
    <property type="entry name" value="SODIUM/HYDROGEN EXCHANGER"/>
    <property type="match status" value="1"/>
</dbReference>
<feature type="compositionally biased region" description="Acidic residues" evidence="11">
    <location>
        <begin position="631"/>
        <end position="645"/>
    </location>
</feature>
<dbReference type="GO" id="GO:0051453">
    <property type="term" value="P:regulation of intracellular pH"/>
    <property type="evidence" value="ECO:0007669"/>
    <property type="project" value="TreeGrafter"/>
</dbReference>
<feature type="transmembrane region" description="Helical" evidence="12">
    <location>
        <begin position="377"/>
        <end position="400"/>
    </location>
</feature>
<dbReference type="GO" id="GO:0005886">
    <property type="term" value="C:plasma membrane"/>
    <property type="evidence" value="ECO:0007669"/>
    <property type="project" value="TreeGrafter"/>
</dbReference>
<feature type="transmembrane region" description="Helical" evidence="12">
    <location>
        <begin position="452"/>
        <end position="471"/>
    </location>
</feature>